<protein>
    <submittedName>
        <fullName evidence="2">Uncharacterized protein</fullName>
    </submittedName>
</protein>
<reference evidence="3" key="3">
    <citation type="journal article" date="2018" name="Mol. Plant Microbe Interact.">
        <title>Genome sequence resources for the wheat stripe rust pathogen (Puccinia striiformis f. sp. tritici) and the barley stripe rust pathogen (Puccinia striiformis f. sp. hordei).</title>
        <authorList>
            <person name="Xia C."/>
            <person name="Wang M."/>
            <person name="Yin C."/>
            <person name="Cornejo O.E."/>
            <person name="Hulbert S.H."/>
            <person name="Chen X."/>
        </authorList>
    </citation>
    <scope>NUCLEOTIDE SEQUENCE [LARGE SCALE GENOMIC DNA]</scope>
    <source>
        <strain evidence="3">93TX-2</strain>
    </source>
</reference>
<evidence type="ECO:0000256" key="1">
    <source>
        <dbReference type="SAM" id="MobiDB-lite"/>
    </source>
</evidence>
<name>A0A2S4UXC0_9BASI</name>
<feature type="compositionally biased region" description="Low complexity" evidence="1">
    <location>
        <begin position="103"/>
        <end position="118"/>
    </location>
</feature>
<feature type="region of interest" description="Disordered" evidence="1">
    <location>
        <begin position="1"/>
        <end position="121"/>
    </location>
</feature>
<reference evidence="2 3" key="1">
    <citation type="submission" date="2017-12" db="EMBL/GenBank/DDBJ databases">
        <title>Gene loss provides genomic basis for host adaptation in cereal stripe rust fungi.</title>
        <authorList>
            <person name="Xia C."/>
        </authorList>
    </citation>
    <scope>NUCLEOTIDE SEQUENCE [LARGE SCALE GENOMIC DNA]</scope>
    <source>
        <strain evidence="2 3">93TX-2</strain>
    </source>
</reference>
<accession>A0A2S4UXC0</accession>
<evidence type="ECO:0000313" key="3">
    <source>
        <dbReference type="Proteomes" id="UP000238274"/>
    </source>
</evidence>
<dbReference type="AlphaFoldDB" id="A0A2S4UXC0"/>
<reference evidence="3" key="2">
    <citation type="journal article" date="2018" name="BMC Genomics">
        <title>Genomic insights into host adaptation between the wheat stripe rust pathogen (Puccinia striiformis f. sp. tritici) and the barley stripe rust pathogen (Puccinia striiformis f. sp. hordei).</title>
        <authorList>
            <person name="Xia C."/>
            <person name="Wang M."/>
            <person name="Yin C."/>
            <person name="Cornejo O.E."/>
            <person name="Hulbert S.H."/>
            <person name="Chen X."/>
        </authorList>
    </citation>
    <scope>NUCLEOTIDE SEQUENCE [LARGE SCALE GENOMIC DNA]</scope>
    <source>
        <strain evidence="3">93TX-2</strain>
    </source>
</reference>
<feature type="compositionally biased region" description="Polar residues" evidence="1">
    <location>
        <begin position="337"/>
        <end position="348"/>
    </location>
</feature>
<feature type="region of interest" description="Disordered" evidence="1">
    <location>
        <begin position="186"/>
        <end position="213"/>
    </location>
</feature>
<evidence type="ECO:0000313" key="2">
    <source>
        <dbReference type="EMBL" id="POW01805.1"/>
    </source>
</evidence>
<feature type="region of interest" description="Disordered" evidence="1">
    <location>
        <begin position="311"/>
        <end position="373"/>
    </location>
</feature>
<dbReference type="EMBL" id="PKSM01000225">
    <property type="protein sequence ID" value="POW01805.1"/>
    <property type="molecule type" value="Genomic_DNA"/>
</dbReference>
<feature type="compositionally biased region" description="Polar residues" evidence="1">
    <location>
        <begin position="311"/>
        <end position="329"/>
    </location>
</feature>
<proteinExistence type="predicted"/>
<organism evidence="2 3">
    <name type="scientific">Puccinia striiformis</name>
    <dbReference type="NCBI Taxonomy" id="27350"/>
    <lineage>
        <taxon>Eukaryota</taxon>
        <taxon>Fungi</taxon>
        <taxon>Dikarya</taxon>
        <taxon>Basidiomycota</taxon>
        <taxon>Pucciniomycotina</taxon>
        <taxon>Pucciniomycetes</taxon>
        <taxon>Pucciniales</taxon>
        <taxon>Pucciniaceae</taxon>
        <taxon>Puccinia</taxon>
    </lineage>
</organism>
<dbReference type="VEuPathDB" id="FungiDB:PSHT_12369"/>
<gene>
    <name evidence="2" type="ORF">PSHT_12369</name>
</gene>
<feature type="compositionally biased region" description="Polar residues" evidence="1">
    <location>
        <begin position="199"/>
        <end position="209"/>
    </location>
</feature>
<sequence>MPSHLRNGQDLSGEQRRRYVEAGLPHPSGQRPVQRVEGQPPISQPSSDEGPGSESRSSSDPGQLPSHLFGVKIGNVDPSASSGGPPDRTAVGSNAVGGEKNLEPLGNYPPNGLNPSSSCRQSTTRDWFMYDEAKKTNDLVVMKAALTQAISSQELISRVMSHDKLMDVCENWLAEAEMDIMFPQRRTTNVPTPPETKTPVHQTEPSSPQEDVAMAYQGPTPAQATAPPASSTSSVHQTNLNSAYAPVQSQAQNYAQQAVQHAMDASNYVNQAPQHGQFQNFVPNYAPVQNSAPAENLLPAQNSVMNYAPVQNSAPSYSMPSQQNLNQATYEHPRPPQQQQGSAATSHQAGPPFNGRQNHRASEGTDFTTTATN</sequence>
<dbReference type="Proteomes" id="UP000238274">
    <property type="component" value="Unassembled WGS sequence"/>
</dbReference>
<keyword evidence="3" id="KW-1185">Reference proteome</keyword>
<comment type="caution">
    <text evidence="2">The sequence shown here is derived from an EMBL/GenBank/DDBJ whole genome shotgun (WGS) entry which is preliminary data.</text>
</comment>